<proteinExistence type="predicted"/>
<dbReference type="HOGENOM" id="CLU_1283055_0_0_1"/>
<organism evidence="2 3">
    <name type="scientific">Bipolaris oryzae ATCC 44560</name>
    <dbReference type="NCBI Taxonomy" id="930090"/>
    <lineage>
        <taxon>Eukaryota</taxon>
        <taxon>Fungi</taxon>
        <taxon>Dikarya</taxon>
        <taxon>Ascomycota</taxon>
        <taxon>Pezizomycotina</taxon>
        <taxon>Dothideomycetes</taxon>
        <taxon>Pleosporomycetidae</taxon>
        <taxon>Pleosporales</taxon>
        <taxon>Pleosporineae</taxon>
        <taxon>Pleosporaceae</taxon>
        <taxon>Bipolaris</taxon>
    </lineage>
</organism>
<protein>
    <recommendedName>
        <fullName evidence="1">WW domain-containing protein</fullName>
    </recommendedName>
</protein>
<evidence type="ECO:0000313" key="2">
    <source>
        <dbReference type="EMBL" id="EUC39706.1"/>
    </source>
</evidence>
<dbReference type="PROSITE" id="PS50020">
    <property type="entry name" value="WW_DOMAIN_2"/>
    <property type="match status" value="1"/>
</dbReference>
<evidence type="ECO:0000259" key="1">
    <source>
        <dbReference type="PROSITE" id="PS50020"/>
    </source>
</evidence>
<accession>W6Z7Q8</accession>
<gene>
    <name evidence="2" type="ORF">COCMIDRAFT_31194</name>
</gene>
<dbReference type="OrthoDB" id="5135333at2759"/>
<name>W6Z7Q8_COCMI</name>
<feature type="domain" description="WW" evidence="1">
    <location>
        <begin position="181"/>
        <end position="214"/>
    </location>
</feature>
<reference evidence="2 3" key="1">
    <citation type="journal article" date="2013" name="PLoS Genet.">
        <title>Comparative genome structure, secondary metabolite, and effector coding capacity across Cochliobolus pathogens.</title>
        <authorList>
            <person name="Condon B.J."/>
            <person name="Leng Y."/>
            <person name="Wu D."/>
            <person name="Bushley K.E."/>
            <person name="Ohm R.A."/>
            <person name="Otillar R."/>
            <person name="Martin J."/>
            <person name="Schackwitz W."/>
            <person name="Grimwood J."/>
            <person name="MohdZainudin N."/>
            <person name="Xue C."/>
            <person name="Wang R."/>
            <person name="Manning V.A."/>
            <person name="Dhillon B."/>
            <person name="Tu Z.J."/>
            <person name="Steffenson B.J."/>
            <person name="Salamov A."/>
            <person name="Sun H."/>
            <person name="Lowry S."/>
            <person name="LaButti K."/>
            <person name="Han J."/>
            <person name="Copeland A."/>
            <person name="Lindquist E."/>
            <person name="Barry K."/>
            <person name="Schmutz J."/>
            <person name="Baker S.E."/>
            <person name="Ciuffetti L.M."/>
            <person name="Grigoriev I.V."/>
            <person name="Zhong S."/>
            <person name="Turgeon B.G."/>
        </authorList>
    </citation>
    <scope>NUCLEOTIDE SEQUENCE [LARGE SCALE GENOMIC DNA]</scope>
    <source>
        <strain evidence="2 3">ATCC 44560</strain>
    </source>
</reference>
<dbReference type="KEGG" id="bor:COCMIDRAFT_31194"/>
<dbReference type="EMBL" id="KI964274">
    <property type="protein sequence ID" value="EUC39706.1"/>
    <property type="molecule type" value="Genomic_DNA"/>
</dbReference>
<dbReference type="InterPro" id="IPR001202">
    <property type="entry name" value="WW_dom"/>
</dbReference>
<dbReference type="Proteomes" id="UP000054032">
    <property type="component" value="Unassembled WGS sequence"/>
</dbReference>
<dbReference type="AlphaFoldDB" id="W6Z7Q8"/>
<dbReference type="GeneID" id="19121819"/>
<dbReference type="RefSeq" id="XP_007693778.1">
    <property type="nucleotide sequence ID" value="XM_007695588.1"/>
</dbReference>
<keyword evidence="3" id="KW-1185">Reference proteome</keyword>
<sequence length="215" mass="24260">MASNHPFPAGQEKVIATSMIWILVRDEIQILQPPFWSIWGLEYDLLKVGGAGQWPFRYAVDRQQAAILTLQPVKTIFLEAKDRDINIKSLNISDLKDMYKSRDTVADTMAAANRKLAEGNGGRSVDDVATSTTSTSEWDETAIVRLVDVCKVWFTEMNFSDAIRLHLDLICVALGYKWGILPLLKGWRGHKANYGRSYYHNKKIGKGNIDSPNLM</sequence>
<evidence type="ECO:0000313" key="3">
    <source>
        <dbReference type="Proteomes" id="UP000054032"/>
    </source>
</evidence>